<keyword evidence="2" id="KW-1185">Reference proteome</keyword>
<sequence length="88" mass="9797">MYLIPPLQFMICHLACPDASGKPKLMYHSDAQTESGDLQRDSTCDSIFFRGGTLMYLATARLEKGTVMYLATARLEKGTVMYLATARL</sequence>
<reference evidence="1" key="1">
    <citation type="journal article" date="2020" name="bioRxiv">
        <title>Chromosome-level reference genome of the European wasp spider Argiope bruennichi: a resource for studies on range expansion and evolutionary adaptation.</title>
        <authorList>
            <person name="Sheffer M.M."/>
            <person name="Hoppe A."/>
            <person name="Krehenwinkel H."/>
            <person name="Uhl G."/>
            <person name="Kuss A.W."/>
            <person name="Jensen L."/>
            <person name="Jensen C."/>
            <person name="Gillespie R.G."/>
            <person name="Hoff K.J."/>
            <person name="Prost S."/>
        </authorList>
    </citation>
    <scope>NUCLEOTIDE SEQUENCE</scope>
</reference>
<protein>
    <submittedName>
        <fullName evidence="1">Uncharacterized protein</fullName>
    </submittedName>
</protein>
<evidence type="ECO:0000313" key="1">
    <source>
        <dbReference type="EMBL" id="KAF8777464.1"/>
    </source>
</evidence>
<name>A0A8T0EQ99_ARGBR</name>
<dbReference type="EMBL" id="JABXBU010002072">
    <property type="protein sequence ID" value="KAF8777464.1"/>
    <property type="molecule type" value="Genomic_DNA"/>
</dbReference>
<organism evidence="1 2">
    <name type="scientific">Argiope bruennichi</name>
    <name type="common">Wasp spider</name>
    <name type="synonym">Aranea bruennichi</name>
    <dbReference type="NCBI Taxonomy" id="94029"/>
    <lineage>
        <taxon>Eukaryota</taxon>
        <taxon>Metazoa</taxon>
        <taxon>Ecdysozoa</taxon>
        <taxon>Arthropoda</taxon>
        <taxon>Chelicerata</taxon>
        <taxon>Arachnida</taxon>
        <taxon>Araneae</taxon>
        <taxon>Araneomorphae</taxon>
        <taxon>Entelegynae</taxon>
        <taxon>Araneoidea</taxon>
        <taxon>Araneidae</taxon>
        <taxon>Argiope</taxon>
    </lineage>
</organism>
<comment type="caution">
    <text evidence="1">The sequence shown here is derived from an EMBL/GenBank/DDBJ whole genome shotgun (WGS) entry which is preliminary data.</text>
</comment>
<proteinExistence type="predicted"/>
<dbReference type="Proteomes" id="UP000807504">
    <property type="component" value="Unassembled WGS sequence"/>
</dbReference>
<gene>
    <name evidence="1" type="ORF">HNY73_014321</name>
</gene>
<accession>A0A8T0EQ99</accession>
<evidence type="ECO:0000313" key="2">
    <source>
        <dbReference type="Proteomes" id="UP000807504"/>
    </source>
</evidence>
<reference evidence="1" key="2">
    <citation type="submission" date="2020-06" db="EMBL/GenBank/DDBJ databases">
        <authorList>
            <person name="Sheffer M."/>
        </authorList>
    </citation>
    <scope>NUCLEOTIDE SEQUENCE</scope>
</reference>
<dbReference type="AlphaFoldDB" id="A0A8T0EQ99"/>